<feature type="region of interest" description="Disordered" evidence="1">
    <location>
        <begin position="171"/>
        <end position="193"/>
    </location>
</feature>
<feature type="compositionally biased region" description="Low complexity" evidence="1">
    <location>
        <begin position="171"/>
        <end position="181"/>
    </location>
</feature>
<evidence type="ECO:0000313" key="2">
    <source>
        <dbReference type="EMBL" id="EXI79198.1"/>
    </source>
</evidence>
<evidence type="ECO:0000313" key="3">
    <source>
        <dbReference type="Proteomes" id="UP000021816"/>
    </source>
</evidence>
<proteinExistence type="predicted"/>
<dbReference type="Proteomes" id="UP000021816">
    <property type="component" value="Unassembled WGS sequence"/>
</dbReference>
<dbReference type="STRING" id="1454003.AW10_02472"/>
<dbReference type="NCBIfam" id="TIGR01837">
    <property type="entry name" value="PHA_granule_1"/>
    <property type="match status" value="1"/>
</dbReference>
<gene>
    <name evidence="2" type="ORF">AW10_02472</name>
</gene>
<dbReference type="Pfam" id="PF05597">
    <property type="entry name" value="Phasin"/>
    <property type="match status" value="1"/>
</dbReference>
<sequence length="193" mass="19906">MGKKLKELAGDAKENQLASTVKESAQQIWLAGLGAFAKAQEEGGKVFDALVKEGESIQAKTRKVTDEKIADVAGKATGTWDRLEQVFEDRVARALGSLGVPSKQDIDRLSRRVVELSAAVQALTEGQPAAKPASPRTAVKSATQAAASAAQAVTAAAKPAARKPAVRKAAAAKPAAPVTPADVLNTLPTSSAE</sequence>
<organism evidence="2 3">
    <name type="scientific">Candidatus Accumulibacter appositus</name>
    <dbReference type="NCBI Taxonomy" id="1454003"/>
    <lineage>
        <taxon>Bacteria</taxon>
        <taxon>Pseudomonadati</taxon>
        <taxon>Pseudomonadota</taxon>
        <taxon>Betaproteobacteria</taxon>
        <taxon>Candidatus Accumulibacter</taxon>
    </lineage>
</organism>
<protein>
    <submittedName>
        <fullName evidence="2">Poly(Hydroxyalkanoate) granule-associated protein</fullName>
    </submittedName>
</protein>
<dbReference type="EMBL" id="JEMX01000059">
    <property type="protein sequence ID" value="EXI79198.1"/>
    <property type="molecule type" value="Genomic_DNA"/>
</dbReference>
<dbReference type="AlphaFoldDB" id="A0A011N9A2"/>
<name>A0A011N9A2_9PROT</name>
<dbReference type="PANTHER" id="PTHR38664">
    <property type="entry name" value="SLR0058 PROTEIN"/>
    <property type="match status" value="1"/>
</dbReference>
<accession>A0A011N9A2</accession>
<reference evidence="2 3" key="1">
    <citation type="submission" date="2014-02" db="EMBL/GenBank/DDBJ databases">
        <title>Expanding our view of genomic diversity in Candidatus Accumulibacter clades.</title>
        <authorList>
            <person name="Skennerton C.T."/>
            <person name="Barr J.J."/>
            <person name="Slater F.R."/>
            <person name="Bond P.L."/>
            <person name="Tyson G.W."/>
        </authorList>
    </citation>
    <scope>NUCLEOTIDE SEQUENCE [LARGE SCALE GENOMIC DNA]</scope>
    <source>
        <strain evidence="3">BA-92</strain>
    </source>
</reference>
<dbReference type="PATRIC" id="fig|1454003.3.peg.2525"/>
<comment type="caution">
    <text evidence="2">The sequence shown here is derived from an EMBL/GenBank/DDBJ whole genome shotgun (WGS) entry which is preliminary data.</text>
</comment>
<dbReference type="PANTHER" id="PTHR38664:SF1">
    <property type="entry name" value="SLR0058 PROTEIN"/>
    <property type="match status" value="1"/>
</dbReference>
<evidence type="ECO:0000256" key="1">
    <source>
        <dbReference type="SAM" id="MobiDB-lite"/>
    </source>
</evidence>
<dbReference type="InterPro" id="IPR008769">
    <property type="entry name" value="PhaF_PhaI"/>
</dbReference>